<name>A0AA40ER17_9PEZI</name>
<organism evidence="2 3">
    <name type="scientific">Schizothecium vesticola</name>
    <dbReference type="NCBI Taxonomy" id="314040"/>
    <lineage>
        <taxon>Eukaryota</taxon>
        <taxon>Fungi</taxon>
        <taxon>Dikarya</taxon>
        <taxon>Ascomycota</taxon>
        <taxon>Pezizomycotina</taxon>
        <taxon>Sordariomycetes</taxon>
        <taxon>Sordariomycetidae</taxon>
        <taxon>Sordariales</taxon>
        <taxon>Schizotheciaceae</taxon>
        <taxon>Schizothecium</taxon>
    </lineage>
</organism>
<keyword evidence="3" id="KW-1185">Reference proteome</keyword>
<evidence type="ECO:0008006" key="4">
    <source>
        <dbReference type="Google" id="ProtNLM"/>
    </source>
</evidence>
<keyword evidence="1" id="KW-0732">Signal</keyword>
<evidence type="ECO:0000313" key="3">
    <source>
        <dbReference type="Proteomes" id="UP001172155"/>
    </source>
</evidence>
<protein>
    <recommendedName>
        <fullName evidence="4">Apple domain-containing protein</fullName>
    </recommendedName>
</protein>
<accession>A0AA40ER17</accession>
<evidence type="ECO:0000313" key="2">
    <source>
        <dbReference type="EMBL" id="KAK0743916.1"/>
    </source>
</evidence>
<dbReference type="EMBL" id="JAUKUD010000005">
    <property type="protein sequence ID" value="KAK0743916.1"/>
    <property type="molecule type" value="Genomic_DNA"/>
</dbReference>
<comment type="caution">
    <text evidence="2">The sequence shown here is derived from an EMBL/GenBank/DDBJ whole genome shotgun (WGS) entry which is preliminary data.</text>
</comment>
<gene>
    <name evidence="2" type="ORF">B0T18DRAFT_416147</name>
</gene>
<dbReference type="Proteomes" id="UP001172155">
    <property type="component" value="Unassembled WGS sequence"/>
</dbReference>
<sequence>MCRIAVFATAALGLLPTAFGYSAPIGPPKDSPIGLKIGHGSCAGRALDYLVCHHPQSPACIEKIAVQAAAFCSSFLSETATVFNTVTDISTATSTATEVFTSDAIATATSTSTTETIETVIVTLTSISTSTFFVSTSYVTPSDTPFVPSVSSSVPLIKVKVKHRDTLPTSCPDLHKRALTRRPAVKLSSVCSCLGITAATTTTTDTLTTSTTTTEDTTVSTTTTETSTTTQIEISVSTTTTETTTTITSGTVATETAIVDYCDLTYNGGGVTPGNNVIRPPGDLDGRQCCVLCWNTLNCVASAIGLGYCQLLVKTSPLEGAPTNLQCPLGIENYTYVEGPGTLYRGPCSPGLN</sequence>
<reference evidence="2" key="1">
    <citation type="submission" date="2023-06" db="EMBL/GenBank/DDBJ databases">
        <title>Genome-scale phylogeny and comparative genomics of the fungal order Sordariales.</title>
        <authorList>
            <consortium name="Lawrence Berkeley National Laboratory"/>
            <person name="Hensen N."/>
            <person name="Bonometti L."/>
            <person name="Westerberg I."/>
            <person name="Brannstrom I.O."/>
            <person name="Guillou S."/>
            <person name="Cros-Aarteil S."/>
            <person name="Calhoun S."/>
            <person name="Haridas S."/>
            <person name="Kuo A."/>
            <person name="Mondo S."/>
            <person name="Pangilinan J."/>
            <person name="Riley R."/>
            <person name="LaButti K."/>
            <person name="Andreopoulos B."/>
            <person name="Lipzen A."/>
            <person name="Chen C."/>
            <person name="Yanf M."/>
            <person name="Daum C."/>
            <person name="Ng V."/>
            <person name="Clum A."/>
            <person name="Steindorff A."/>
            <person name="Ohm R."/>
            <person name="Martin F."/>
            <person name="Silar P."/>
            <person name="Natvig D."/>
            <person name="Lalanne C."/>
            <person name="Gautier V."/>
            <person name="Ament-velasquez S.L."/>
            <person name="Kruys A."/>
            <person name="Hutchinson M.I."/>
            <person name="Powell A.J."/>
            <person name="Barry K."/>
            <person name="Miller A.N."/>
            <person name="Grigoriev I.V."/>
            <person name="Debuchy R."/>
            <person name="Gladieux P."/>
            <person name="Thoren M.H."/>
            <person name="Johannesson H."/>
        </authorList>
    </citation>
    <scope>NUCLEOTIDE SEQUENCE</scope>
    <source>
        <strain evidence="2">SMH3187-1</strain>
    </source>
</reference>
<feature type="signal peptide" evidence="1">
    <location>
        <begin position="1"/>
        <end position="20"/>
    </location>
</feature>
<dbReference type="AlphaFoldDB" id="A0AA40ER17"/>
<proteinExistence type="predicted"/>
<feature type="chain" id="PRO_5041321309" description="Apple domain-containing protein" evidence="1">
    <location>
        <begin position="21"/>
        <end position="353"/>
    </location>
</feature>
<evidence type="ECO:0000256" key="1">
    <source>
        <dbReference type="SAM" id="SignalP"/>
    </source>
</evidence>